<gene>
    <name evidence="6" type="ORF">BP01DRAFT_343662</name>
</gene>
<evidence type="ECO:0000256" key="1">
    <source>
        <dbReference type="ARBA" id="ARBA00005466"/>
    </source>
</evidence>
<evidence type="ECO:0000259" key="5">
    <source>
        <dbReference type="PROSITE" id="PS51387"/>
    </source>
</evidence>
<proteinExistence type="inferred from homology"/>
<dbReference type="SUPFAM" id="SSF56176">
    <property type="entry name" value="FAD-binding/transporter-associated domain-like"/>
    <property type="match status" value="1"/>
</dbReference>
<comment type="similarity">
    <text evidence="1">Belongs to the oxygen-dependent FAD-linked oxidoreductase family.</text>
</comment>
<dbReference type="Proteomes" id="UP000248349">
    <property type="component" value="Unassembled WGS sequence"/>
</dbReference>
<organism evidence="6 7">
    <name type="scientific">Aspergillus saccharolyticus JOP 1030-1</name>
    <dbReference type="NCBI Taxonomy" id="1450539"/>
    <lineage>
        <taxon>Eukaryota</taxon>
        <taxon>Fungi</taxon>
        <taxon>Dikarya</taxon>
        <taxon>Ascomycota</taxon>
        <taxon>Pezizomycotina</taxon>
        <taxon>Eurotiomycetes</taxon>
        <taxon>Eurotiomycetidae</taxon>
        <taxon>Eurotiales</taxon>
        <taxon>Aspergillaceae</taxon>
        <taxon>Aspergillus</taxon>
        <taxon>Aspergillus subgen. Circumdati</taxon>
    </lineage>
</organism>
<dbReference type="InterPro" id="IPR016166">
    <property type="entry name" value="FAD-bd_PCMH"/>
</dbReference>
<protein>
    <submittedName>
        <fullName evidence="6">Putative 6-hydroxy-D-nicotine oxidase</fullName>
    </submittedName>
</protein>
<dbReference type="GO" id="GO:0016491">
    <property type="term" value="F:oxidoreductase activity"/>
    <property type="evidence" value="ECO:0007669"/>
    <property type="project" value="UniProtKB-KW"/>
</dbReference>
<feature type="domain" description="FAD-binding PCMH-type" evidence="5">
    <location>
        <begin position="80"/>
        <end position="252"/>
    </location>
</feature>
<sequence>MQAVAAFVDDVLANVSARADLQAKLSTDAGLVALLNSQSVAQSTLVQLACYTAGVVLGADAVQQPSTNATEVELNWSATCWEIPSCAILPRSDSEVSQTLVILAFFKAPFAVRSGGHSPNPGFAGVDRPGILIDLQRLNEITLSPDQSVLSLGPGARWGEVYQALDSTGLTVMGGRIEDVGVGGLLLGGGYFHFSGQYGLAADNVKNFHIVLADGTIANANATHNSDLFWGLKGGGPNFGIVTQFDLETISLPQIWFEASIYSLDQVPDLFDAFATWQQNASDSKSAVALVVSLEYAVLALMYTEGASTRPAIFAPFDNLTVLEVAVAATNGTVGELVELMGSDGAPASQPRRDYRSASSKVDAELYKEVYNFWQPLAAQVYESTGATQTFTLQPVSANLAAVGNSKGGNPLGLAEANTQWWTTLVYWANASDDDAVRAVSIATEAKWKELGEARNTGDDFRYMNDASRDQNPLATYGSDNLEELKRIALRYDPNGVFQTLQNNGFLLSKA</sequence>
<dbReference type="Gene3D" id="3.40.462.20">
    <property type="match status" value="1"/>
</dbReference>
<evidence type="ECO:0000256" key="2">
    <source>
        <dbReference type="ARBA" id="ARBA00022630"/>
    </source>
</evidence>
<dbReference type="EMBL" id="KZ821240">
    <property type="protein sequence ID" value="PYH43912.1"/>
    <property type="molecule type" value="Genomic_DNA"/>
</dbReference>
<dbReference type="PROSITE" id="PS51387">
    <property type="entry name" value="FAD_PCMH"/>
    <property type="match status" value="1"/>
</dbReference>
<keyword evidence="4" id="KW-0560">Oxidoreductase</keyword>
<dbReference type="PANTHER" id="PTHR42973:SF54">
    <property type="entry name" value="FAD-BINDING PCMH-TYPE DOMAIN-CONTAINING PROTEIN"/>
    <property type="match status" value="1"/>
</dbReference>
<dbReference type="PANTHER" id="PTHR42973">
    <property type="entry name" value="BINDING OXIDOREDUCTASE, PUTATIVE (AFU_ORTHOLOGUE AFUA_1G17690)-RELATED"/>
    <property type="match status" value="1"/>
</dbReference>
<dbReference type="GeneID" id="37074759"/>
<keyword evidence="2" id="KW-0285">Flavoprotein</keyword>
<evidence type="ECO:0000256" key="3">
    <source>
        <dbReference type="ARBA" id="ARBA00022827"/>
    </source>
</evidence>
<reference evidence="6 7" key="1">
    <citation type="submission" date="2016-12" db="EMBL/GenBank/DDBJ databases">
        <title>The genomes of Aspergillus section Nigri reveals drivers in fungal speciation.</title>
        <authorList>
            <consortium name="DOE Joint Genome Institute"/>
            <person name="Vesth T.C."/>
            <person name="Nybo J."/>
            <person name="Theobald S."/>
            <person name="Brandl J."/>
            <person name="Frisvad J.C."/>
            <person name="Nielsen K.F."/>
            <person name="Lyhne E.K."/>
            <person name="Kogle M.E."/>
            <person name="Kuo A."/>
            <person name="Riley R."/>
            <person name="Clum A."/>
            <person name="Nolan M."/>
            <person name="Lipzen A."/>
            <person name="Salamov A."/>
            <person name="Henrissat B."/>
            <person name="Wiebenga A."/>
            <person name="De Vries R.P."/>
            <person name="Grigoriev I.V."/>
            <person name="Mortensen U.H."/>
            <person name="Andersen M.R."/>
            <person name="Baker S.E."/>
        </authorList>
    </citation>
    <scope>NUCLEOTIDE SEQUENCE [LARGE SCALE GENOMIC DNA]</scope>
    <source>
        <strain evidence="6 7">JOP 1030-1</strain>
    </source>
</reference>
<evidence type="ECO:0000256" key="4">
    <source>
        <dbReference type="ARBA" id="ARBA00023002"/>
    </source>
</evidence>
<dbReference type="RefSeq" id="XP_025429894.1">
    <property type="nucleotide sequence ID" value="XM_025573531.1"/>
</dbReference>
<dbReference type="Pfam" id="PF01565">
    <property type="entry name" value="FAD_binding_4"/>
    <property type="match status" value="1"/>
</dbReference>
<dbReference type="InterPro" id="IPR016169">
    <property type="entry name" value="FAD-bd_PCMH_sub2"/>
</dbReference>
<name>A0A319AAA8_9EURO</name>
<dbReference type="Gene3D" id="3.30.465.10">
    <property type="match status" value="1"/>
</dbReference>
<dbReference type="OrthoDB" id="2151789at2759"/>
<dbReference type="InterPro" id="IPR050416">
    <property type="entry name" value="FAD-linked_Oxidoreductase"/>
</dbReference>
<dbReference type="STRING" id="1450539.A0A319AAA8"/>
<evidence type="ECO:0000313" key="7">
    <source>
        <dbReference type="Proteomes" id="UP000248349"/>
    </source>
</evidence>
<evidence type="ECO:0000313" key="6">
    <source>
        <dbReference type="EMBL" id="PYH43912.1"/>
    </source>
</evidence>
<dbReference type="InterPro" id="IPR036318">
    <property type="entry name" value="FAD-bd_PCMH-like_sf"/>
</dbReference>
<dbReference type="InterPro" id="IPR006094">
    <property type="entry name" value="Oxid_FAD_bind_N"/>
</dbReference>
<keyword evidence="7" id="KW-1185">Reference proteome</keyword>
<accession>A0A319AAA8</accession>
<keyword evidence="3" id="KW-0274">FAD</keyword>
<dbReference type="GO" id="GO:0071949">
    <property type="term" value="F:FAD binding"/>
    <property type="evidence" value="ECO:0007669"/>
    <property type="project" value="InterPro"/>
</dbReference>
<dbReference type="AlphaFoldDB" id="A0A319AAA8"/>